<dbReference type="EMBL" id="PXOH01000002">
    <property type="protein sequence ID" value="PSF38879.1"/>
    <property type="molecule type" value="Genomic_DNA"/>
</dbReference>
<evidence type="ECO:0000313" key="3">
    <source>
        <dbReference type="Proteomes" id="UP000239001"/>
    </source>
</evidence>
<keyword evidence="1" id="KW-1133">Transmembrane helix</keyword>
<protein>
    <submittedName>
        <fullName evidence="2">Uncharacterized protein</fullName>
    </submittedName>
</protein>
<feature type="transmembrane region" description="Helical" evidence="1">
    <location>
        <begin position="38"/>
        <end position="61"/>
    </location>
</feature>
<dbReference type="OrthoDB" id="422772at2"/>
<dbReference type="Pfam" id="PF10726">
    <property type="entry name" value="DUF2518"/>
    <property type="match status" value="1"/>
</dbReference>
<dbReference type="RefSeq" id="WP_106455244.1">
    <property type="nucleotide sequence ID" value="NZ_PXOH01000002.1"/>
</dbReference>
<organism evidence="2 3">
    <name type="scientific">Aphanothece hegewaldii CCALA 016</name>
    <dbReference type="NCBI Taxonomy" id="2107694"/>
    <lineage>
        <taxon>Bacteria</taxon>
        <taxon>Bacillati</taxon>
        <taxon>Cyanobacteriota</taxon>
        <taxon>Cyanophyceae</taxon>
        <taxon>Oscillatoriophycideae</taxon>
        <taxon>Chroococcales</taxon>
        <taxon>Aphanothecaceae</taxon>
        <taxon>Aphanothece</taxon>
    </lineage>
</organism>
<keyword evidence="1" id="KW-0812">Transmembrane</keyword>
<dbReference type="Proteomes" id="UP000239001">
    <property type="component" value="Unassembled WGS sequence"/>
</dbReference>
<reference evidence="2 3" key="2">
    <citation type="submission" date="2018-03" db="EMBL/GenBank/DDBJ databases">
        <authorList>
            <person name="Keele B.F."/>
        </authorList>
    </citation>
    <scope>NUCLEOTIDE SEQUENCE [LARGE SCALE GENOMIC DNA]</scope>
    <source>
        <strain evidence="2 3">CCALA 016</strain>
    </source>
</reference>
<evidence type="ECO:0000256" key="1">
    <source>
        <dbReference type="SAM" id="Phobius"/>
    </source>
</evidence>
<gene>
    <name evidence="2" type="ORF">C7H19_02140</name>
</gene>
<evidence type="ECO:0000313" key="2">
    <source>
        <dbReference type="EMBL" id="PSF38879.1"/>
    </source>
</evidence>
<dbReference type="InterPro" id="IPR019664">
    <property type="entry name" value="Uncharacterised_Ycf51"/>
</dbReference>
<feature type="transmembrane region" description="Helical" evidence="1">
    <location>
        <begin position="12"/>
        <end position="31"/>
    </location>
</feature>
<accession>A0A2T1M2A4</accession>
<keyword evidence="3" id="KW-1185">Reference proteome</keyword>
<reference evidence="2 3" key="1">
    <citation type="submission" date="2018-03" db="EMBL/GenBank/DDBJ databases">
        <title>The ancient ancestry and fast evolution of plastids.</title>
        <authorList>
            <person name="Moore K.R."/>
            <person name="Magnabosco C."/>
            <person name="Momper L."/>
            <person name="Gold D.A."/>
            <person name="Bosak T."/>
            <person name="Fournier G.P."/>
        </authorList>
    </citation>
    <scope>NUCLEOTIDE SEQUENCE [LARGE SCALE GENOMIC DNA]</scope>
    <source>
        <strain evidence="2 3">CCALA 016</strain>
    </source>
</reference>
<dbReference type="AlphaFoldDB" id="A0A2T1M2A4"/>
<name>A0A2T1M2A4_9CHRO</name>
<keyword evidence="1" id="KW-0472">Membrane</keyword>
<sequence length="174" mass="19023">MNFPTDFSPYVKYSAIATLVFLGLTLLAFVLKWGIRFRLVGVTSFMAVITLSIFGLGLGLLTKNEIPGAVRYTRVYDNGGTQVVITVPTEITETELDATLRQAASNLFSYGRVGIGGTNEFMIRARTLLHPKEGVTIPVYLGQATRPLGERDDNALKIEIFPKALAQLPKKASV</sequence>
<comment type="caution">
    <text evidence="2">The sequence shown here is derived from an EMBL/GenBank/DDBJ whole genome shotgun (WGS) entry which is preliminary data.</text>
</comment>
<proteinExistence type="predicted"/>